<dbReference type="Pfam" id="PF13442">
    <property type="entry name" value="Cytochrome_CBB3"/>
    <property type="match status" value="1"/>
</dbReference>
<protein>
    <submittedName>
        <fullName evidence="7">Cytochrome c oxidase cbb3-type subunit 3</fullName>
    </submittedName>
</protein>
<keyword evidence="2 4" id="KW-0479">Metal-binding</keyword>
<proteinExistence type="predicted"/>
<evidence type="ECO:0000256" key="4">
    <source>
        <dbReference type="PROSITE-ProRule" id="PRU00433"/>
    </source>
</evidence>
<dbReference type="InterPro" id="IPR032858">
    <property type="entry name" value="CcoP_N"/>
</dbReference>
<feature type="domain" description="Cytochrome c" evidence="6">
    <location>
        <begin position="241"/>
        <end position="320"/>
    </location>
</feature>
<dbReference type="GO" id="GO:0046872">
    <property type="term" value="F:metal ion binding"/>
    <property type="evidence" value="ECO:0007669"/>
    <property type="project" value="UniProtKB-KW"/>
</dbReference>
<dbReference type="EMBL" id="FMAR01000004">
    <property type="protein sequence ID" value="SCC22711.1"/>
    <property type="molecule type" value="Genomic_DNA"/>
</dbReference>
<evidence type="ECO:0000256" key="2">
    <source>
        <dbReference type="ARBA" id="ARBA00022723"/>
    </source>
</evidence>
<dbReference type="OrthoDB" id="9811281at2"/>
<evidence type="ECO:0000259" key="6">
    <source>
        <dbReference type="PROSITE" id="PS51007"/>
    </source>
</evidence>
<feature type="transmembrane region" description="Helical" evidence="5">
    <location>
        <begin position="94"/>
        <end position="117"/>
    </location>
</feature>
<gene>
    <name evidence="7" type="ORF">GA0116948_104304</name>
</gene>
<dbReference type="InterPro" id="IPR038414">
    <property type="entry name" value="CcoP_N_sf"/>
</dbReference>
<dbReference type="Proteomes" id="UP000242818">
    <property type="component" value="Unassembled WGS sequence"/>
</dbReference>
<evidence type="ECO:0000256" key="3">
    <source>
        <dbReference type="ARBA" id="ARBA00023004"/>
    </source>
</evidence>
<organism evidence="7 8">
    <name type="scientific">Chitinophaga costaii</name>
    <dbReference type="NCBI Taxonomy" id="1335309"/>
    <lineage>
        <taxon>Bacteria</taxon>
        <taxon>Pseudomonadati</taxon>
        <taxon>Bacteroidota</taxon>
        <taxon>Chitinophagia</taxon>
        <taxon>Chitinophagales</taxon>
        <taxon>Chitinophagaceae</taxon>
        <taxon>Chitinophaga</taxon>
    </lineage>
</organism>
<dbReference type="PANTHER" id="PTHR33751:SF1">
    <property type="entry name" value="CBB3-TYPE CYTOCHROME C OXIDASE SUBUNIT FIXP"/>
    <property type="match status" value="1"/>
</dbReference>
<feature type="transmembrane region" description="Helical" evidence="5">
    <location>
        <begin position="175"/>
        <end position="192"/>
    </location>
</feature>
<dbReference type="Pfam" id="PF14715">
    <property type="entry name" value="FixP_N"/>
    <property type="match status" value="1"/>
</dbReference>
<dbReference type="GO" id="GO:0009055">
    <property type="term" value="F:electron transfer activity"/>
    <property type="evidence" value="ECO:0007669"/>
    <property type="project" value="InterPro"/>
</dbReference>
<dbReference type="PANTHER" id="PTHR33751">
    <property type="entry name" value="CBB3-TYPE CYTOCHROME C OXIDASE SUBUNIT FIXP"/>
    <property type="match status" value="1"/>
</dbReference>
<feature type="transmembrane region" description="Helical" evidence="5">
    <location>
        <begin position="20"/>
        <end position="41"/>
    </location>
</feature>
<sequence length="337" mass="36997">MRPTLLLPLLSADALHNPLGVVLTCVIMALGLIIVLLAYVLNGAAEVYRENEKQKEKAAAGNVPPTALLLLAPILADVAEPAPIVHSFSGLPPFIYYTLVLVIAFEIGVVLVLLFLLRNLLHVEKIKQAIPVPAHQWKQLWFKINRFKPMQEEATLDTGHDYDGIRELDNRLPGWWLYGFYACMVFAMAYLWRYHVSHNAPLSAEEYQISVADAAAAKAAYLAKAANQVDENTVKLLTDASDLAAGKKVFTTTCFACHGADGGGGVGPNLTDNYWLHGGDLQSIFKTIKYGWPDKGMKSWKDDYSPQQIAQIASYVKSLHGSKPAAPKEPQGTLTNE</sequence>
<dbReference type="AlphaFoldDB" id="A0A1C4CUJ3"/>
<dbReference type="Gene3D" id="1.10.760.10">
    <property type="entry name" value="Cytochrome c-like domain"/>
    <property type="match status" value="1"/>
</dbReference>
<dbReference type="STRING" id="1335309.GA0116948_104304"/>
<dbReference type="InterPro" id="IPR009056">
    <property type="entry name" value="Cyt_c-like_dom"/>
</dbReference>
<reference evidence="7 8" key="1">
    <citation type="submission" date="2016-08" db="EMBL/GenBank/DDBJ databases">
        <authorList>
            <person name="Seilhamer J.J."/>
        </authorList>
    </citation>
    <scope>NUCLEOTIDE SEQUENCE [LARGE SCALE GENOMIC DNA]</scope>
    <source>
        <strain evidence="7 8">A37T2</strain>
    </source>
</reference>
<evidence type="ECO:0000313" key="8">
    <source>
        <dbReference type="Proteomes" id="UP000242818"/>
    </source>
</evidence>
<name>A0A1C4CUJ3_9BACT</name>
<keyword evidence="1 4" id="KW-0349">Heme</keyword>
<keyword evidence="3 4" id="KW-0408">Iron</keyword>
<keyword evidence="5" id="KW-0472">Membrane</keyword>
<dbReference type="InterPro" id="IPR050597">
    <property type="entry name" value="Cytochrome_c_Oxidase_Subunit"/>
</dbReference>
<dbReference type="PROSITE" id="PS51007">
    <property type="entry name" value="CYTC"/>
    <property type="match status" value="1"/>
</dbReference>
<evidence type="ECO:0000313" key="7">
    <source>
        <dbReference type="EMBL" id="SCC22711.1"/>
    </source>
</evidence>
<evidence type="ECO:0000256" key="5">
    <source>
        <dbReference type="SAM" id="Phobius"/>
    </source>
</evidence>
<keyword evidence="8" id="KW-1185">Reference proteome</keyword>
<dbReference type="SUPFAM" id="SSF46626">
    <property type="entry name" value="Cytochrome c"/>
    <property type="match status" value="1"/>
</dbReference>
<keyword evidence="5" id="KW-0812">Transmembrane</keyword>
<accession>A0A1C4CUJ3</accession>
<dbReference type="Gene3D" id="6.10.280.130">
    <property type="match status" value="1"/>
</dbReference>
<evidence type="ECO:0000256" key="1">
    <source>
        <dbReference type="ARBA" id="ARBA00022617"/>
    </source>
</evidence>
<dbReference type="RefSeq" id="WP_089711054.1">
    <property type="nucleotide sequence ID" value="NZ_FMAR01000004.1"/>
</dbReference>
<dbReference type="InterPro" id="IPR036909">
    <property type="entry name" value="Cyt_c-like_dom_sf"/>
</dbReference>
<keyword evidence="5" id="KW-1133">Transmembrane helix</keyword>
<dbReference type="GO" id="GO:0020037">
    <property type="term" value="F:heme binding"/>
    <property type="evidence" value="ECO:0007669"/>
    <property type="project" value="InterPro"/>
</dbReference>
<feature type="transmembrane region" description="Helical" evidence="5">
    <location>
        <begin position="62"/>
        <end position="82"/>
    </location>
</feature>